<organism evidence="1">
    <name type="scientific">hydrothermal vent metagenome</name>
    <dbReference type="NCBI Taxonomy" id="652676"/>
    <lineage>
        <taxon>unclassified sequences</taxon>
        <taxon>metagenomes</taxon>
        <taxon>ecological metagenomes</taxon>
    </lineage>
</organism>
<proteinExistence type="predicted"/>
<dbReference type="AlphaFoldDB" id="A0A3B1EA71"/>
<reference evidence="1" key="1">
    <citation type="submission" date="2018-10" db="EMBL/GenBank/DDBJ databases">
        <authorList>
            <person name="Aoki K."/>
        </authorList>
    </citation>
    <scope>NUCLEOTIDE SEQUENCE</scope>
</reference>
<dbReference type="InterPro" id="IPR021378">
    <property type="entry name" value="DUF3010"/>
</dbReference>
<evidence type="ECO:0000313" key="1">
    <source>
        <dbReference type="EMBL" id="VAY87455.1"/>
    </source>
</evidence>
<dbReference type="Pfam" id="PF11215">
    <property type="entry name" value="DUF3010"/>
    <property type="match status" value="1"/>
</dbReference>
<sequence length="136" mass="15654">MKVCGIELKANNIIFSIIESINNEYNYIDTQIKKISLVDDENQKNIIKFKLQVEKFISQNLIEKIIIKKRAKKGNFAGGALTFKIESIIQLNSLCEVIFISSQAISRFSKSNNIIFPQKLNKYQEQAYLASVAYLW</sequence>
<dbReference type="EMBL" id="UOYO01000026">
    <property type="protein sequence ID" value="VAY87455.1"/>
    <property type="molecule type" value="Genomic_DNA"/>
</dbReference>
<name>A0A3B1EA71_9ZZZZ</name>
<protein>
    <recommendedName>
        <fullName evidence="2">DUF3010 domain-containing protein</fullName>
    </recommendedName>
</protein>
<evidence type="ECO:0008006" key="2">
    <source>
        <dbReference type="Google" id="ProtNLM"/>
    </source>
</evidence>
<accession>A0A3B1EA71</accession>
<gene>
    <name evidence="1" type="ORF">MNB_ARC-1_386</name>
</gene>